<organism evidence="3 4">
    <name type="scientific">Leucocoprinus leucothites</name>
    <dbReference type="NCBI Taxonomy" id="201217"/>
    <lineage>
        <taxon>Eukaryota</taxon>
        <taxon>Fungi</taxon>
        <taxon>Dikarya</taxon>
        <taxon>Basidiomycota</taxon>
        <taxon>Agaricomycotina</taxon>
        <taxon>Agaricomycetes</taxon>
        <taxon>Agaricomycetidae</taxon>
        <taxon>Agaricales</taxon>
        <taxon>Agaricineae</taxon>
        <taxon>Agaricaceae</taxon>
        <taxon>Leucocoprinus</taxon>
    </lineage>
</organism>
<protein>
    <recommendedName>
        <fullName evidence="2">DUF6533 domain-containing protein</fullName>
    </recommendedName>
</protein>
<feature type="transmembrane region" description="Helical" evidence="1">
    <location>
        <begin position="114"/>
        <end position="132"/>
    </location>
</feature>
<evidence type="ECO:0000259" key="2">
    <source>
        <dbReference type="Pfam" id="PF20151"/>
    </source>
</evidence>
<sequence>MISPGPPILVGYWVSPEDPRKNPSLTSDRHSHGKSMEPHTDHYALAASIQEQIQQATYTSLPAYVILYYDYLLTLNNEIQFIWPAKKFTFSSEDMYYRCLPNKTRRNCRNLLKYHQYLAGLIQIVAGIALSCRTYALYGRRRRVLYPLTILGLVVIGFGLWALHSLSLSLEPNEQYTPTGCLLPLSQEDASHYAGAWIGMLLFDLTVFLMTVHKSISRWKEDEFHQDTTLLHILLRDGSIYFGVMVLLTLSVVVSFFIMPVGIHFFSDNPKNNLTVAVIIRTIYLRLSLYIRPSNPPNTLQFLMIRNLAISTPFTDRVTHGRLSSVMVSRLILNLRDPLITSNRNFRPNTLTTMMDTTFSLNDSECISNGEVLLQQLGGTPRYAPASPAFSSRSP</sequence>
<gene>
    <name evidence="3" type="ORF">D9756_003156</name>
</gene>
<keyword evidence="1" id="KW-0812">Transmembrane</keyword>
<dbReference type="EMBL" id="JAACJO010000004">
    <property type="protein sequence ID" value="KAF5359238.1"/>
    <property type="molecule type" value="Genomic_DNA"/>
</dbReference>
<feature type="domain" description="DUF6533" evidence="2">
    <location>
        <begin position="58"/>
        <end position="92"/>
    </location>
</feature>
<accession>A0A8H5G6G7</accession>
<dbReference type="Pfam" id="PF20151">
    <property type="entry name" value="DUF6533"/>
    <property type="match status" value="1"/>
</dbReference>
<feature type="transmembrane region" description="Helical" evidence="1">
    <location>
        <begin position="193"/>
        <end position="212"/>
    </location>
</feature>
<keyword evidence="4" id="KW-1185">Reference proteome</keyword>
<keyword evidence="1" id="KW-1133">Transmembrane helix</keyword>
<evidence type="ECO:0000313" key="4">
    <source>
        <dbReference type="Proteomes" id="UP000559027"/>
    </source>
</evidence>
<keyword evidence="1" id="KW-0472">Membrane</keyword>
<feature type="transmembrane region" description="Helical" evidence="1">
    <location>
        <begin position="144"/>
        <end position="163"/>
    </location>
</feature>
<dbReference type="InterPro" id="IPR045340">
    <property type="entry name" value="DUF6533"/>
</dbReference>
<dbReference type="OrthoDB" id="3261349at2759"/>
<reference evidence="3 4" key="1">
    <citation type="journal article" date="2020" name="ISME J.">
        <title>Uncovering the hidden diversity of litter-decomposition mechanisms in mushroom-forming fungi.</title>
        <authorList>
            <person name="Floudas D."/>
            <person name="Bentzer J."/>
            <person name="Ahren D."/>
            <person name="Johansson T."/>
            <person name="Persson P."/>
            <person name="Tunlid A."/>
        </authorList>
    </citation>
    <scope>NUCLEOTIDE SEQUENCE [LARGE SCALE GENOMIC DNA]</scope>
    <source>
        <strain evidence="3 4">CBS 146.42</strain>
    </source>
</reference>
<evidence type="ECO:0000313" key="3">
    <source>
        <dbReference type="EMBL" id="KAF5359238.1"/>
    </source>
</evidence>
<evidence type="ECO:0000256" key="1">
    <source>
        <dbReference type="SAM" id="Phobius"/>
    </source>
</evidence>
<proteinExistence type="predicted"/>
<comment type="caution">
    <text evidence="3">The sequence shown here is derived from an EMBL/GenBank/DDBJ whole genome shotgun (WGS) entry which is preliminary data.</text>
</comment>
<feature type="transmembrane region" description="Helical" evidence="1">
    <location>
        <begin position="240"/>
        <end position="266"/>
    </location>
</feature>
<name>A0A8H5G6G7_9AGAR</name>
<dbReference type="AlphaFoldDB" id="A0A8H5G6G7"/>
<dbReference type="Proteomes" id="UP000559027">
    <property type="component" value="Unassembled WGS sequence"/>
</dbReference>